<dbReference type="GO" id="GO:1905515">
    <property type="term" value="P:non-motile cilium assembly"/>
    <property type="evidence" value="ECO:0007669"/>
    <property type="project" value="TreeGrafter"/>
</dbReference>
<evidence type="ECO:0000256" key="5">
    <source>
        <dbReference type="ARBA" id="ARBA00023054"/>
    </source>
</evidence>
<evidence type="ECO:0000313" key="10">
    <source>
        <dbReference type="EMBL" id="KAF0303940.1"/>
    </source>
</evidence>
<accession>A0A6A4WJV5</accession>
<keyword evidence="6" id="KW-0206">Cytoskeleton</keyword>
<keyword evidence="11" id="KW-1185">Reference proteome</keyword>
<dbReference type="Proteomes" id="UP000440578">
    <property type="component" value="Unassembled WGS sequence"/>
</dbReference>
<feature type="coiled-coil region" evidence="8">
    <location>
        <begin position="92"/>
        <end position="126"/>
    </location>
</feature>
<organism evidence="10 11">
    <name type="scientific">Amphibalanus amphitrite</name>
    <name type="common">Striped barnacle</name>
    <name type="synonym">Balanus amphitrite</name>
    <dbReference type="NCBI Taxonomy" id="1232801"/>
    <lineage>
        <taxon>Eukaryota</taxon>
        <taxon>Metazoa</taxon>
        <taxon>Ecdysozoa</taxon>
        <taxon>Arthropoda</taxon>
        <taxon>Crustacea</taxon>
        <taxon>Multicrustacea</taxon>
        <taxon>Cirripedia</taxon>
        <taxon>Thoracica</taxon>
        <taxon>Thoracicalcarea</taxon>
        <taxon>Balanomorpha</taxon>
        <taxon>Balanoidea</taxon>
        <taxon>Balanidae</taxon>
        <taxon>Amphibalaninae</taxon>
        <taxon>Amphibalanus</taxon>
    </lineage>
</organism>
<dbReference type="PANTHER" id="PTHR18879">
    <property type="entry name" value="CENTROSOMAL PROTEIN OF 290 KDA"/>
    <property type="match status" value="1"/>
</dbReference>
<evidence type="ECO:0000256" key="1">
    <source>
        <dbReference type="ARBA" id="ARBA00004120"/>
    </source>
</evidence>
<keyword evidence="4" id="KW-0970">Cilium biogenesis/degradation</keyword>
<name>A0A6A4WJV5_AMPAM</name>
<feature type="coiled-coil region" evidence="8">
    <location>
        <begin position="420"/>
        <end position="500"/>
    </location>
</feature>
<keyword evidence="5 8" id="KW-0175">Coiled coil</keyword>
<dbReference type="EMBL" id="VIIS01000904">
    <property type="protein sequence ID" value="KAF0303940.1"/>
    <property type="molecule type" value="Genomic_DNA"/>
</dbReference>
<reference evidence="10 11" key="1">
    <citation type="submission" date="2019-07" db="EMBL/GenBank/DDBJ databases">
        <title>Draft genome assembly of a fouling barnacle, Amphibalanus amphitrite (Darwin, 1854): The first reference genome for Thecostraca.</title>
        <authorList>
            <person name="Kim W."/>
        </authorList>
    </citation>
    <scope>NUCLEOTIDE SEQUENCE [LARGE SCALE GENOMIC DNA]</scope>
    <source>
        <strain evidence="10">SNU_AA5</strain>
        <tissue evidence="10">Soma without cirri and trophi</tissue>
    </source>
</reference>
<dbReference type="GO" id="GO:0097711">
    <property type="term" value="P:ciliary basal body-plasma membrane docking"/>
    <property type="evidence" value="ECO:0007669"/>
    <property type="project" value="TreeGrafter"/>
</dbReference>
<evidence type="ECO:0000313" key="11">
    <source>
        <dbReference type="Proteomes" id="UP000440578"/>
    </source>
</evidence>
<feature type="coiled-coil region" evidence="8">
    <location>
        <begin position="581"/>
        <end position="608"/>
    </location>
</feature>
<feature type="region of interest" description="Disordered" evidence="9">
    <location>
        <begin position="270"/>
        <end position="314"/>
    </location>
</feature>
<protein>
    <submittedName>
        <fullName evidence="10">Centrosomal protein</fullName>
    </submittedName>
</protein>
<comment type="caution">
    <text evidence="10">The sequence shown here is derived from an EMBL/GenBank/DDBJ whole genome shotgun (WGS) entry which is preliminary data.</text>
</comment>
<keyword evidence="3" id="KW-0963">Cytoplasm</keyword>
<evidence type="ECO:0000256" key="8">
    <source>
        <dbReference type="SAM" id="Coils"/>
    </source>
</evidence>
<sequence length="909" mass="101134">MYVSGCVSRLLEKERSEAELQCRLDQGRSELEAVRARLYSAETEAGAARRQRDALRAEQGRRMSCVRLAVQELRGCLSLPQRALQERLSETLADLLSRRRAMQLQLSAAQEARDAAEGERQGCRAQRELLDSALQQLKSGAPQLQEWLTRCQAAELELATMRPRCERLSAECALVRSQLDEQERRAADAESAVCRLTNRLELRQLEIQSACEQHAEALRGALTWLAGRRDVCELQSRLSDALQPVAAAAALLIVSADTLRLVCGLPAPGRPPSPAGTYSIPSPPAIDELPPAAGEVPSPSDEVPPAGAADGDRAALPSAAGSLRRLRLAEASVASLQQRLRQKEQSCDQFRRLLDETRQQAARQAEQHSQQLERSSQQLRQQLALVASLEAERSAQRPLSDSGGAEPAQLSRLNESAELVAEQERAIGALMERLRQSRQQEAACRERVARLESERRETAQLLQRTVSSLSEERSQLRAQLEQQRQQAAQAAEARQHAQTKLVSRLREILLRKEQQHHALARVLKDVKAELVQTVEEATRPAELVQTVEEAAGVDQQQLKGGPPTAGSSGRADTDGGLPALLASAQQQLDDTKSELNERTLRCHKLQAELHEADRRRRDECGRLQRQLETLKGRLEQPARSARAPGDPAKEELAKWDERKKWQRCTERLKARLREKEAESERHQLAAAGLKDTIHRLERERAVYETKIRTLTALVSEERYVALERDNLQLKEQLAQLRGSERADAGAELEQLRQRVNMLNGRLAAQRAAARQGKNAAANLTRFQKQLAELTARNEELERENGELKAELAELRRAAEESSAPPADGGGGSCSDRPAEREGAGPATDAGTVSILRRLVERLRADNLRLRRQLLRHTVTSTTEEQVELMRSELNCVVAERDRLAAQLQRLTAS</sequence>
<feature type="region of interest" description="Disordered" evidence="9">
    <location>
        <begin position="809"/>
        <end position="845"/>
    </location>
</feature>
<dbReference type="PANTHER" id="PTHR18879:SF20">
    <property type="entry name" value="CENTROSOMAL PROTEIN OF 290 KDA"/>
    <property type="match status" value="1"/>
</dbReference>
<evidence type="ECO:0000256" key="6">
    <source>
        <dbReference type="ARBA" id="ARBA00023212"/>
    </source>
</evidence>
<evidence type="ECO:0000256" key="9">
    <source>
        <dbReference type="SAM" id="MobiDB-lite"/>
    </source>
</evidence>
<evidence type="ECO:0000256" key="3">
    <source>
        <dbReference type="ARBA" id="ARBA00022490"/>
    </source>
</evidence>
<dbReference type="GO" id="GO:1905349">
    <property type="term" value="P:ciliary transition zone assembly"/>
    <property type="evidence" value="ECO:0007669"/>
    <property type="project" value="TreeGrafter"/>
</dbReference>
<feature type="region of interest" description="Disordered" evidence="9">
    <location>
        <begin position="550"/>
        <end position="577"/>
    </location>
</feature>
<feature type="coiled-coil region" evidence="8">
    <location>
        <begin position="165"/>
        <end position="192"/>
    </location>
</feature>
<dbReference type="AlphaFoldDB" id="A0A6A4WJV5"/>
<dbReference type="InterPro" id="IPR026201">
    <property type="entry name" value="Cep290"/>
</dbReference>
<proteinExistence type="predicted"/>
<keyword evidence="7" id="KW-0966">Cell projection</keyword>
<comment type="subcellular location">
    <subcellularLocation>
        <location evidence="1">Cytoplasm</location>
        <location evidence="1">Cytoskeleton</location>
        <location evidence="1">Cilium basal body</location>
    </subcellularLocation>
    <subcellularLocation>
        <location evidence="2">Cytoplasm</location>
        <location evidence="2">Cytoskeleton</location>
        <location evidence="2">Microtubule organizing center</location>
        <location evidence="2">Centrosome</location>
    </subcellularLocation>
</comment>
<evidence type="ECO:0000256" key="4">
    <source>
        <dbReference type="ARBA" id="ARBA00022794"/>
    </source>
</evidence>
<dbReference type="OrthoDB" id="6351660at2759"/>
<dbReference type="GO" id="GO:0034451">
    <property type="term" value="C:centriolar satellite"/>
    <property type="evidence" value="ECO:0007669"/>
    <property type="project" value="TreeGrafter"/>
</dbReference>
<feature type="coiled-coil region" evidence="8">
    <location>
        <begin position="326"/>
        <end position="392"/>
    </location>
</feature>
<gene>
    <name evidence="10" type="primary">cep290</name>
    <name evidence="10" type="ORF">FJT64_024127</name>
</gene>
<evidence type="ECO:0000256" key="7">
    <source>
        <dbReference type="ARBA" id="ARBA00023273"/>
    </source>
</evidence>
<evidence type="ECO:0000256" key="2">
    <source>
        <dbReference type="ARBA" id="ARBA00004300"/>
    </source>
</evidence>
<dbReference type="GO" id="GO:0035869">
    <property type="term" value="C:ciliary transition zone"/>
    <property type="evidence" value="ECO:0007669"/>
    <property type="project" value="TreeGrafter"/>
</dbReference>